<organism evidence="3 4">
    <name type="scientific">Helicocarpus griseus UAMH5409</name>
    <dbReference type="NCBI Taxonomy" id="1447875"/>
    <lineage>
        <taxon>Eukaryota</taxon>
        <taxon>Fungi</taxon>
        <taxon>Dikarya</taxon>
        <taxon>Ascomycota</taxon>
        <taxon>Pezizomycotina</taxon>
        <taxon>Eurotiomycetes</taxon>
        <taxon>Eurotiomycetidae</taxon>
        <taxon>Onygenales</taxon>
        <taxon>Ajellomycetaceae</taxon>
        <taxon>Helicocarpus</taxon>
    </lineage>
</organism>
<name>A0A2B7Y6I7_9EURO</name>
<evidence type="ECO:0000256" key="1">
    <source>
        <dbReference type="SAM" id="MobiDB-lite"/>
    </source>
</evidence>
<evidence type="ECO:0008006" key="5">
    <source>
        <dbReference type="Google" id="ProtNLM"/>
    </source>
</evidence>
<accession>A0A2B7Y6I7</accession>
<dbReference type="EMBL" id="PDNB01000015">
    <property type="protein sequence ID" value="PGH16729.1"/>
    <property type="molecule type" value="Genomic_DNA"/>
</dbReference>
<dbReference type="STRING" id="1447875.A0A2B7Y6I7"/>
<evidence type="ECO:0000313" key="4">
    <source>
        <dbReference type="Proteomes" id="UP000223968"/>
    </source>
</evidence>
<comment type="caution">
    <text evidence="3">The sequence shown here is derived from an EMBL/GenBank/DDBJ whole genome shotgun (WGS) entry which is preliminary data.</text>
</comment>
<sequence>MRTQSFAIACLLTTSAFAAEWTRVDISTDTLRSVRARQEGDSFKPGQTSNFGQSCEDAFGGGYVQCGTGTVCYNPTAGQPCCSGKYACPSDAFCLTAGYCCPDGLDPETCAKQFGVSVPPTTTYPPPTITEAYSTAPPPPSSTGSNYTVTPTTGGVSPTATPPPFFTGAANPQSVATGAVAVLGLFGFLQNLL</sequence>
<dbReference type="OrthoDB" id="5409186at2759"/>
<dbReference type="Proteomes" id="UP000223968">
    <property type="component" value="Unassembled WGS sequence"/>
</dbReference>
<reference evidence="3 4" key="1">
    <citation type="submission" date="2017-10" db="EMBL/GenBank/DDBJ databases">
        <title>Comparative genomics in systemic dimorphic fungi from Ajellomycetaceae.</title>
        <authorList>
            <person name="Munoz J.F."/>
            <person name="Mcewen J.G."/>
            <person name="Clay O.K."/>
            <person name="Cuomo C.A."/>
        </authorList>
    </citation>
    <scope>NUCLEOTIDE SEQUENCE [LARGE SCALE GENOMIC DNA]</scope>
    <source>
        <strain evidence="3 4">UAMH5409</strain>
    </source>
</reference>
<feature type="region of interest" description="Disordered" evidence="1">
    <location>
        <begin position="134"/>
        <end position="156"/>
    </location>
</feature>
<keyword evidence="2" id="KW-0732">Signal</keyword>
<evidence type="ECO:0000313" key="3">
    <source>
        <dbReference type="EMBL" id="PGH16729.1"/>
    </source>
</evidence>
<dbReference type="AlphaFoldDB" id="A0A2B7Y6I7"/>
<keyword evidence="4" id="KW-1185">Reference proteome</keyword>
<feature type="compositionally biased region" description="Low complexity" evidence="1">
    <location>
        <begin position="142"/>
        <end position="156"/>
    </location>
</feature>
<proteinExistence type="predicted"/>
<feature type="chain" id="PRO_5013016148" description="Granulins domain-containing protein" evidence="2">
    <location>
        <begin position="19"/>
        <end position="193"/>
    </location>
</feature>
<evidence type="ECO:0000256" key="2">
    <source>
        <dbReference type="SAM" id="SignalP"/>
    </source>
</evidence>
<feature type="signal peptide" evidence="2">
    <location>
        <begin position="1"/>
        <end position="18"/>
    </location>
</feature>
<gene>
    <name evidence="3" type="ORF">AJ79_01602</name>
</gene>
<protein>
    <recommendedName>
        <fullName evidence="5">Granulins domain-containing protein</fullName>
    </recommendedName>
</protein>